<evidence type="ECO:0000256" key="6">
    <source>
        <dbReference type="ARBA" id="ARBA00022763"/>
    </source>
</evidence>
<comment type="similarity">
    <text evidence="14 17">Belongs to the ABC transporter superfamily. UvrA family.</text>
</comment>
<evidence type="ECO:0000256" key="2">
    <source>
        <dbReference type="ARBA" id="ARBA00022490"/>
    </source>
</evidence>
<keyword evidence="17" id="KW-0742">SOS response</keyword>
<evidence type="ECO:0000256" key="9">
    <source>
        <dbReference type="ARBA" id="ARBA00022833"/>
    </source>
</evidence>
<feature type="binding site" evidence="17">
    <location>
        <begin position="32"/>
        <end position="39"/>
    </location>
    <ligand>
        <name>ATP</name>
        <dbReference type="ChEBI" id="CHEBI:30616"/>
    </ligand>
</feature>
<dbReference type="SUPFAM" id="SSF52540">
    <property type="entry name" value="P-loop containing nucleoside triphosphate hydrolases"/>
    <property type="match status" value="2"/>
</dbReference>
<evidence type="ECO:0000256" key="12">
    <source>
        <dbReference type="ARBA" id="ARBA00023125"/>
    </source>
</evidence>
<organism evidence="19 20">
    <name type="scientific">Mesotoga infera</name>
    <dbReference type="NCBI Taxonomy" id="1236046"/>
    <lineage>
        <taxon>Bacteria</taxon>
        <taxon>Thermotogati</taxon>
        <taxon>Thermotogota</taxon>
        <taxon>Thermotogae</taxon>
        <taxon>Kosmotogales</taxon>
        <taxon>Kosmotogaceae</taxon>
        <taxon>Mesotoga</taxon>
    </lineage>
</organism>
<evidence type="ECO:0000256" key="15">
    <source>
        <dbReference type="ARBA" id="ARBA00039316"/>
    </source>
</evidence>
<evidence type="ECO:0000256" key="5">
    <source>
        <dbReference type="ARBA" id="ARBA00022741"/>
    </source>
</evidence>
<keyword evidence="20" id="KW-1185">Reference proteome</keyword>
<dbReference type="InterPro" id="IPR041102">
    <property type="entry name" value="UvrA_inter"/>
</dbReference>
<dbReference type="PANTHER" id="PTHR43152:SF3">
    <property type="entry name" value="UVRABC SYSTEM PROTEIN A"/>
    <property type="match status" value="1"/>
</dbReference>
<evidence type="ECO:0000256" key="16">
    <source>
        <dbReference type="ARBA" id="ARBA00042156"/>
    </source>
</evidence>
<feature type="binding site" evidence="17">
    <location>
        <begin position="640"/>
        <end position="647"/>
    </location>
    <ligand>
        <name>ATP</name>
        <dbReference type="ChEBI" id="CHEBI:30616"/>
    </ligand>
</feature>
<dbReference type="PROSITE" id="PS00211">
    <property type="entry name" value="ABC_TRANSPORTER_1"/>
    <property type="match status" value="2"/>
</dbReference>
<dbReference type="Proteomes" id="UP000250796">
    <property type="component" value="Chromosome MESINF"/>
</dbReference>
<dbReference type="Gene3D" id="3.40.50.300">
    <property type="entry name" value="P-loop containing nucleotide triphosphate hydrolases"/>
    <property type="match status" value="2"/>
</dbReference>
<evidence type="ECO:0000256" key="1">
    <source>
        <dbReference type="ARBA" id="ARBA00004496"/>
    </source>
</evidence>
<reference evidence="19 20" key="1">
    <citation type="submission" date="2017-01" db="EMBL/GenBank/DDBJ databases">
        <authorList>
            <person name="Erauso G."/>
        </authorList>
    </citation>
    <scope>NUCLEOTIDE SEQUENCE [LARGE SCALE GENOMIC DNA]</scope>
    <source>
        <strain evidence="19">MESINF1</strain>
    </source>
</reference>
<dbReference type="InterPro" id="IPR004602">
    <property type="entry name" value="UvrA"/>
</dbReference>
<dbReference type="GO" id="GO:0006289">
    <property type="term" value="P:nucleotide-excision repair"/>
    <property type="evidence" value="ECO:0007669"/>
    <property type="project" value="UniProtKB-UniRule"/>
</dbReference>
<dbReference type="HAMAP" id="MF_00205">
    <property type="entry name" value="UvrA"/>
    <property type="match status" value="1"/>
</dbReference>
<keyword evidence="11 17" id="KW-0267">Excision nuclease</keyword>
<dbReference type="Pfam" id="PF17760">
    <property type="entry name" value="UvrA_inter"/>
    <property type="match status" value="1"/>
</dbReference>
<keyword evidence="10 17" id="KW-0067">ATP-binding</keyword>
<dbReference type="Gene3D" id="1.10.8.280">
    <property type="entry name" value="ABC transporter ATPase domain-like"/>
    <property type="match status" value="1"/>
</dbReference>
<dbReference type="GO" id="GO:0003677">
    <property type="term" value="F:DNA binding"/>
    <property type="evidence" value="ECO:0007669"/>
    <property type="project" value="UniProtKB-UniRule"/>
</dbReference>
<feature type="domain" description="ABC transporter" evidence="18">
    <location>
        <begin position="599"/>
        <end position="936"/>
    </location>
</feature>
<keyword evidence="3 17" id="KW-0479">Metal-binding</keyword>
<dbReference type="Gene3D" id="1.20.1580.10">
    <property type="entry name" value="ABC transporter ATPase like domain"/>
    <property type="match status" value="2"/>
</dbReference>
<dbReference type="AlphaFoldDB" id="A0A7Z7PS12"/>
<comment type="subcellular location">
    <subcellularLocation>
        <location evidence="1 17">Cytoplasm</location>
    </subcellularLocation>
</comment>
<comment type="subunit">
    <text evidence="17">Forms a heterotetramer with UvrB during the search for lesions.</text>
</comment>
<evidence type="ECO:0000256" key="11">
    <source>
        <dbReference type="ARBA" id="ARBA00022881"/>
    </source>
</evidence>
<protein>
    <recommendedName>
        <fullName evidence="15 17">UvrABC system protein A</fullName>
        <shortName evidence="17">UvrA protein</shortName>
    </recommendedName>
    <alternativeName>
        <fullName evidence="16 17">Excinuclease ABC subunit A</fullName>
    </alternativeName>
</protein>
<dbReference type="CDD" id="cd03271">
    <property type="entry name" value="ABC_UvrA_II"/>
    <property type="match status" value="1"/>
</dbReference>
<feature type="domain" description="ABC transporter" evidence="18">
    <location>
        <begin position="359"/>
        <end position="592"/>
    </location>
</feature>
<dbReference type="GO" id="GO:0008270">
    <property type="term" value="F:zinc ion binding"/>
    <property type="evidence" value="ECO:0007669"/>
    <property type="project" value="UniProtKB-UniRule"/>
</dbReference>
<evidence type="ECO:0000256" key="17">
    <source>
        <dbReference type="HAMAP-Rule" id="MF_00205"/>
    </source>
</evidence>
<dbReference type="InterPro" id="IPR003439">
    <property type="entry name" value="ABC_transporter-like_ATP-bd"/>
</dbReference>
<evidence type="ECO:0000313" key="19">
    <source>
        <dbReference type="EMBL" id="SSC14007.1"/>
    </source>
</evidence>
<dbReference type="NCBIfam" id="TIGR00630">
    <property type="entry name" value="uvra"/>
    <property type="match status" value="1"/>
</dbReference>
<evidence type="ECO:0000259" key="18">
    <source>
        <dbReference type="PROSITE" id="PS50893"/>
    </source>
</evidence>
<dbReference type="GO" id="GO:0009381">
    <property type="term" value="F:excinuclease ABC activity"/>
    <property type="evidence" value="ECO:0007669"/>
    <property type="project" value="UniProtKB-UniRule"/>
</dbReference>
<keyword evidence="5 17" id="KW-0547">Nucleotide-binding</keyword>
<dbReference type="GO" id="GO:0016887">
    <property type="term" value="F:ATP hydrolysis activity"/>
    <property type="evidence" value="ECO:0007669"/>
    <property type="project" value="InterPro"/>
</dbReference>
<evidence type="ECO:0000313" key="20">
    <source>
        <dbReference type="Proteomes" id="UP000250796"/>
    </source>
</evidence>
<dbReference type="KEGG" id="minf:MESINF_2567"/>
<dbReference type="PANTHER" id="PTHR43152">
    <property type="entry name" value="UVRABC SYSTEM PROTEIN A"/>
    <property type="match status" value="1"/>
</dbReference>
<dbReference type="EMBL" id="LS974202">
    <property type="protein sequence ID" value="SSC14007.1"/>
    <property type="molecule type" value="Genomic_DNA"/>
</dbReference>
<proteinExistence type="inferred from homology"/>
<keyword evidence="4 17" id="KW-0677">Repeat</keyword>
<keyword evidence="13 17" id="KW-0234">DNA repair</keyword>
<comment type="function">
    <text evidence="17">The UvrABC repair system catalyzes the recognition and processing of DNA lesions. UvrA is an ATPase and a DNA-binding protein. A damage recognition complex composed of 2 UvrA and 2 UvrB subunits scans DNA for abnormalities. When the presence of a lesion has been verified by UvrB, the UvrA molecules dissociate.</text>
</comment>
<evidence type="ECO:0000256" key="13">
    <source>
        <dbReference type="ARBA" id="ARBA00023204"/>
    </source>
</evidence>
<dbReference type="GO" id="GO:0005524">
    <property type="term" value="F:ATP binding"/>
    <property type="evidence" value="ECO:0007669"/>
    <property type="project" value="UniProtKB-UniRule"/>
</dbReference>
<dbReference type="InterPro" id="IPR013815">
    <property type="entry name" value="ATP_grasp_subdomain_1"/>
</dbReference>
<keyword evidence="6 17" id="KW-0227">DNA damage</keyword>
<dbReference type="Pfam" id="PF17755">
    <property type="entry name" value="UvrA_DNA-bind"/>
    <property type="match status" value="1"/>
</dbReference>
<dbReference type="GO" id="GO:0009432">
    <property type="term" value="P:SOS response"/>
    <property type="evidence" value="ECO:0007669"/>
    <property type="project" value="UniProtKB-UniRule"/>
</dbReference>
<dbReference type="NCBIfam" id="NF001503">
    <property type="entry name" value="PRK00349.1"/>
    <property type="match status" value="1"/>
</dbReference>
<dbReference type="PROSITE" id="PS50893">
    <property type="entry name" value="ABC_TRANSPORTER_2"/>
    <property type="match status" value="2"/>
</dbReference>
<evidence type="ECO:0000256" key="10">
    <source>
        <dbReference type="ARBA" id="ARBA00022840"/>
    </source>
</evidence>
<evidence type="ECO:0000256" key="14">
    <source>
        <dbReference type="ARBA" id="ARBA00038000"/>
    </source>
</evidence>
<feature type="zinc finger region" description="C4-type" evidence="17">
    <location>
        <begin position="739"/>
        <end position="765"/>
    </location>
</feature>
<dbReference type="InterPro" id="IPR027417">
    <property type="entry name" value="P-loop_NTPase"/>
</dbReference>
<sequence length="943" mass="105528">MDRYISVKGARVHNLKNVNVEIPKNSLTIITGLSGSGKSSLALDTIYAEGQRRYLESLSTYARQFLGELKRPDVESIEGLSPAIAIEQKTVSHNPRSTVGTVTEIHDHLRILYARVGVPHCPSCGRTVQRQSLDEIVEGIFKEFSEGSRIAIYSPICKEKKGEFKKELENLRKKGYVRVEIDDHIYDLEEDLKLDKNKRHTISLVIDRLKVERENASRIADSVEMALHEGNGFVEVGLIETEERKIFSENFACPVCGISLPEISPKIFSFNNPFGACPRCHGLGYTMEFSRDLVVNEDLSVLKGAFKAISGSQDSFTMKMLIRVIESLGDSPDKPFKDLREDVKNALLFGTTDDITMKYKSERLTYELKRPYEGVINNLKRRYQETQSEEMRYWMESSFMVQQTCTQCNGQRLRPEALAVTLKDRNIASISDMTIQELFDFVQEIHLSEHQFEIVGELMGEIEKRLKFLIDVGLDYITLSRYAMTLSGGESQRIRLATQIGSGLTGVTYVLDEPTIGLHSRDNDRLIKTLKNLRDLGNTVIVVEHDEEVIRSSDYIVDVGPGAGVHGGEIVYQGPTQRLIEDPPERSLTGRYLKGECSVPRLEVAGNGDRGWLTVRGASRNNLKNIDVAFPLGRFITVTGVSGSGKSSLVMDTVYPSLKNRLGNSKTPIDTGASLEGWEAIDSVIVIDQSPIGRTPRSNPATYTGLFDFVRDLFAKTQEARARGYSKGRFSFNVKGGRCEACQGHGMIKIEMQFLPDVYVECDVCKGRRYNKETMEIKYRGRSISDVLNMTVEEATSFFERIPVLNRILELLNDVGLGYIRLGQPATTLSGGEAQRIKLASELKKKSTGSTFYILDEPTTGLHFDDVSKLVKVLKRLVELGNTVVVVEHNMDVIKNADYIIDLGPEGGARGGEVVISGTPEEVAETRFSHTGYYLRKLLNPVR</sequence>
<evidence type="ECO:0000256" key="8">
    <source>
        <dbReference type="ARBA" id="ARBA00022771"/>
    </source>
</evidence>
<dbReference type="GO" id="GO:0009380">
    <property type="term" value="C:excinuclease repair complex"/>
    <property type="evidence" value="ECO:0007669"/>
    <property type="project" value="InterPro"/>
</dbReference>
<feature type="zinc finger region" description="C4-type" evidence="17">
    <location>
        <begin position="253"/>
        <end position="280"/>
    </location>
</feature>
<dbReference type="InterPro" id="IPR017871">
    <property type="entry name" value="ABC_transporter-like_CS"/>
</dbReference>
<evidence type="ECO:0000256" key="4">
    <source>
        <dbReference type="ARBA" id="ARBA00022737"/>
    </source>
</evidence>
<dbReference type="FunFam" id="1.20.1580.10:FF:000002">
    <property type="entry name" value="UvrABC system protein A"/>
    <property type="match status" value="1"/>
</dbReference>
<name>A0A7Z7PS12_9BACT</name>
<keyword evidence="7 17" id="KW-0228">DNA excision</keyword>
<evidence type="ECO:0000256" key="3">
    <source>
        <dbReference type="ARBA" id="ARBA00022723"/>
    </source>
</evidence>
<evidence type="ECO:0000256" key="7">
    <source>
        <dbReference type="ARBA" id="ARBA00022769"/>
    </source>
</evidence>
<gene>
    <name evidence="17 19" type="primary">uvrA</name>
    <name evidence="19" type="ORF">MESINF_2567</name>
</gene>
<dbReference type="InterPro" id="IPR041552">
    <property type="entry name" value="UvrA_DNA-bd"/>
</dbReference>
<keyword evidence="12 17" id="KW-0238">DNA-binding</keyword>
<keyword evidence="9 17" id="KW-0862">Zinc</keyword>
<keyword evidence="8 17" id="KW-0863">Zinc-finger</keyword>
<keyword evidence="2 17" id="KW-0963">Cytoplasm</keyword>
<dbReference type="RefSeq" id="WP_169700241.1">
    <property type="nucleotide sequence ID" value="NZ_LS974202.1"/>
</dbReference>
<dbReference type="Gene3D" id="3.30.1490.20">
    <property type="entry name" value="ATP-grasp fold, A domain"/>
    <property type="match status" value="1"/>
</dbReference>
<accession>A0A7Z7PS12</accession>
<dbReference type="GO" id="GO:0005737">
    <property type="term" value="C:cytoplasm"/>
    <property type="evidence" value="ECO:0007669"/>
    <property type="project" value="UniProtKB-SubCell"/>
</dbReference>